<sequence length="140" mass="15244">MGLIIDTNVFIDAENGRLDLSILSGLSAHGDAFIAAVTVSELLVGVHMAKTADIRIRRSAFVEGIIKHIPIMEFSMSVARTYGELYSHFLKPRNKSAKNVHDLQIAATAISHGFAVLTSNVEDFEKVPGLKVVKPNSKNK</sequence>
<dbReference type="GO" id="GO:0046872">
    <property type="term" value="F:metal ion binding"/>
    <property type="evidence" value="ECO:0007669"/>
    <property type="project" value="UniProtKB-KW"/>
</dbReference>
<dbReference type="RefSeq" id="WP_180571829.1">
    <property type="nucleotide sequence ID" value="NZ_JACCKB010000167.1"/>
</dbReference>
<dbReference type="InterPro" id="IPR050556">
    <property type="entry name" value="Type_II_TA_system_RNase"/>
</dbReference>
<organism evidence="9 10">
    <name type="scientific">Spartinivicinus marinus</name>
    <dbReference type="NCBI Taxonomy" id="2994442"/>
    <lineage>
        <taxon>Bacteria</taxon>
        <taxon>Pseudomonadati</taxon>
        <taxon>Pseudomonadota</taxon>
        <taxon>Gammaproteobacteria</taxon>
        <taxon>Oceanospirillales</taxon>
        <taxon>Zooshikellaceae</taxon>
        <taxon>Spartinivicinus</taxon>
    </lineage>
</organism>
<evidence type="ECO:0000259" key="8">
    <source>
        <dbReference type="Pfam" id="PF01850"/>
    </source>
</evidence>
<keyword evidence="2" id="KW-1277">Toxin-antitoxin system</keyword>
<accession>A0A853I987</accession>
<dbReference type="Gene3D" id="3.40.50.1010">
    <property type="entry name" value="5'-nuclease"/>
    <property type="match status" value="1"/>
</dbReference>
<name>A0A853I987_9GAMM</name>
<comment type="similarity">
    <text evidence="7">Belongs to the PINc/VapC protein family.</text>
</comment>
<keyword evidence="5" id="KW-0378">Hydrolase</keyword>
<dbReference type="Pfam" id="PF01850">
    <property type="entry name" value="PIN"/>
    <property type="match status" value="1"/>
</dbReference>
<dbReference type="EMBL" id="JACCKB010000167">
    <property type="protein sequence ID" value="NYZ69863.1"/>
    <property type="molecule type" value="Genomic_DNA"/>
</dbReference>
<evidence type="ECO:0000256" key="2">
    <source>
        <dbReference type="ARBA" id="ARBA00022649"/>
    </source>
</evidence>
<evidence type="ECO:0000256" key="7">
    <source>
        <dbReference type="ARBA" id="ARBA00038093"/>
    </source>
</evidence>
<keyword evidence="10" id="KW-1185">Reference proteome</keyword>
<keyword evidence="6" id="KW-0460">Magnesium</keyword>
<dbReference type="InterPro" id="IPR002716">
    <property type="entry name" value="PIN_dom"/>
</dbReference>
<dbReference type="SUPFAM" id="SSF88723">
    <property type="entry name" value="PIN domain-like"/>
    <property type="match status" value="1"/>
</dbReference>
<dbReference type="PANTHER" id="PTHR33653:SF1">
    <property type="entry name" value="RIBONUCLEASE VAPC2"/>
    <property type="match status" value="1"/>
</dbReference>
<dbReference type="CDD" id="cd18733">
    <property type="entry name" value="PIN_RfVapC1-like"/>
    <property type="match status" value="1"/>
</dbReference>
<comment type="caution">
    <text evidence="9">The sequence shown here is derived from an EMBL/GenBank/DDBJ whole genome shotgun (WGS) entry which is preliminary data.</text>
</comment>
<dbReference type="GO" id="GO:0016787">
    <property type="term" value="F:hydrolase activity"/>
    <property type="evidence" value="ECO:0007669"/>
    <property type="project" value="UniProtKB-KW"/>
</dbReference>
<evidence type="ECO:0000256" key="4">
    <source>
        <dbReference type="ARBA" id="ARBA00022723"/>
    </source>
</evidence>
<dbReference type="GO" id="GO:0004518">
    <property type="term" value="F:nuclease activity"/>
    <property type="evidence" value="ECO:0007669"/>
    <property type="project" value="UniProtKB-KW"/>
</dbReference>
<evidence type="ECO:0000256" key="6">
    <source>
        <dbReference type="ARBA" id="ARBA00022842"/>
    </source>
</evidence>
<evidence type="ECO:0000256" key="5">
    <source>
        <dbReference type="ARBA" id="ARBA00022801"/>
    </source>
</evidence>
<dbReference type="InterPro" id="IPR029060">
    <property type="entry name" value="PIN-like_dom_sf"/>
</dbReference>
<reference evidence="9 10" key="1">
    <citation type="submission" date="2020-07" db="EMBL/GenBank/DDBJ databases">
        <title>Endozoicomonas sp. nov., isolated from sediment.</title>
        <authorList>
            <person name="Gu T."/>
        </authorList>
    </citation>
    <scope>NUCLEOTIDE SEQUENCE [LARGE SCALE GENOMIC DNA]</scope>
    <source>
        <strain evidence="9 10">SM1973</strain>
    </source>
</reference>
<dbReference type="PANTHER" id="PTHR33653">
    <property type="entry name" value="RIBONUCLEASE VAPC2"/>
    <property type="match status" value="1"/>
</dbReference>
<evidence type="ECO:0000256" key="3">
    <source>
        <dbReference type="ARBA" id="ARBA00022722"/>
    </source>
</evidence>
<keyword evidence="3" id="KW-0540">Nuclease</keyword>
<keyword evidence="4" id="KW-0479">Metal-binding</keyword>
<protein>
    <submittedName>
        <fullName evidence="9">Type II toxin-antitoxin system VapC family toxin</fullName>
    </submittedName>
</protein>
<proteinExistence type="inferred from homology"/>
<gene>
    <name evidence="9" type="ORF">H0A36_28015</name>
</gene>
<evidence type="ECO:0000313" key="10">
    <source>
        <dbReference type="Proteomes" id="UP000569732"/>
    </source>
</evidence>
<feature type="domain" description="PIN" evidence="8">
    <location>
        <begin position="4"/>
        <end position="129"/>
    </location>
</feature>
<evidence type="ECO:0000313" key="9">
    <source>
        <dbReference type="EMBL" id="NYZ69863.1"/>
    </source>
</evidence>
<comment type="cofactor">
    <cofactor evidence="1">
        <name>Mg(2+)</name>
        <dbReference type="ChEBI" id="CHEBI:18420"/>
    </cofactor>
</comment>
<dbReference type="AlphaFoldDB" id="A0A853I987"/>
<evidence type="ECO:0000256" key="1">
    <source>
        <dbReference type="ARBA" id="ARBA00001946"/>
    </source>
</evidence>
<dbReference type="Proteomes" id="UP000569732">
    <property type="component" value="Unassembled WGS sequence"/>
</dbReference>